<keyword evidence="4" id="KW-1185">Reference proteome</keyword>
<feature type="region of interest" description="Disordered" evidence="1">
    <location>
        <begin position="64"/>
        <end position="103"/>
    </location>
</feature>
<dbReference type="Proteomes" id="UP000269019">
    <property type="component" value="Chromosome"/>
</dbReference>
<evidence type="ECO:0000313" key="4">
    <source>
        <dbReference type="Proteomes" id="UP000269019"/>
    </source>
</evidence>
<feature type="compositionally biased region" description="Polar residues" evidence="1">
    <location>
        <begin position="388"/>
        <end position="400"/>
    </location>
</feature>
<keyword evidence="2" id="KW-0812">Transmembrane</keyword>
<evidence type="ECO:0000313" key="3">
    <source>
        <dbReference type="EMBL" id="AZA12970.1"/>
    </source>
</evidence>
<evidence type="ECO:0000256" key="2">
    <source>
        <dbReference type="SAM" id="Phobius"/>
    </source>
</evidence>
<keyword evidence="2" id="KW-0472">Membrane</keyword>
<dbReference type="EMBL" id="CP033896">
    <property type="protein sequence ID" value="AZA12970.1"/>
    <property type="molecule type" value="Genomic_DNA"/>
</dbReference>
<organism evidence="3 4">
    <name type="scientific">Corynebacterium choanae</name>
    <dbReference type="NCBI Taxonomy" id="1862358"/>
    <lineage>
        <taxon>Bacteria</taxon>
        <taxon>Bacillati</taxon>
        <taxon>Actinomycetota</taxon>
        <taxon>Actinomycetes</taxon>
        <taxon>Mycobacteriales</taxon>
        <taxon>Corynebacteriaceae</taxon>
        <taxon>Corynebacterium</taxon>
    </lineage>
</organism>
<accession>A0A3G6J936</accession>
<gene>
    <name evidence="3" type="ORF">CCHOA_02770</name>
</gene>
<name>A0A3G6J936_9CORY</name>
<feature type="region of interest" description="Disordered" evidence="1">
    <location>
        <begin position="382"/>
        <end position="420"/>
    </location>
</feature>
<reference evidence="3 4" key="1">
    <citation type="submission" date="2018-11" db="EMBL/GenBank/DDBJ databases">
        <authorList>
            <person name="Kleinhagauer T."/>
            <person name="Glaeser S.P."/>
            <person name="Spergser J."/>
            <person name="Ruckert C."/>
            <person name="Kaempfer P."/>
            <person name="Busse H.-J."/>
        </authorList>
    </citation>
    <scope>NUCLEOTIDE SEQUENCE [LARGE SCALE GENOMIC DNA]</scope>
    <source>
        <strain evidence="3 4">200CH</strain>
    </source>
</reference>
<evidence type="ECO:0000256" key="1">
    <source>
        <dbReference type="SAM" id="MobiDB-lite"/>
    </source>
</evidence>
<feature type="compositionally biased region" description="Polar residues" evidence="1">
    <location>
        <begin position="18"/>
        <end position="32"/>
    </location>
</feature>
<protein>
    <submittedName>
        <fullName evidence="3">Uncharacterized protein</fullName>
    </submittedName>
</protein>
<feature type="region of interest" description="Disordered" evidence="1">
    <location>
        <begin position="1"/>
        <end position="34"/>
    </location>
</feature>
<feature type="transmembrane region" description="Helical" evidence="2">
    <location>
        <begin position="359"/>
        <end position="378"/>
    </location>
</feature>
<feature type="transmembrane region" description="Helical" evidence="2">
    <location>
        <begin position="281"/>
        <end position="303"/>
    </location>
</feature>
<dbReference type="OrthoDB" id="4424087at2"/>
<dbReference type="KEGG" id="ccho:CCHOA_02770"/>
<sequence length="420" mass="46633">MALPHEHERSEEHGSPSAAESKQPGRQPNPGNELQRFVLDHPTVGEICFYYGTDQAIRAIDRGWPVTDDDPAKPAAGTGENTQHTSDRAQSADRAAGTAPAAEQPCHALGESAAFLTAEGQTIIDRARADELCAAATAYRQQEETKSDNAHRSLKTRISSLDWRQVLSAGYSSIVTINNRVVYRDLGSPTNRIVVHPSLPAGKLPLVAERKPSDPKYRMQIHTTVRGQITMVLVQVDPAEGWLTLQAPPASISAKRLKAMEESPVKAFVIPVSQGIGKVGWLLLAAVLGPLVGKFLAWIGSFLPDIEIPWPDIHWPQWNVHLPDWLHWDIPFPEFSLPDWWPAITPPDWLVWLLDHEDYFKPLIIGLIVGGLMFRNVYKSRKTKDRWQQATTESRSQASSPGDPEDNSRRNNPHPGSTEQ</sequence>
<proteinExistence type="predicted"/>
<dbReference type="RefSeq" id="WP_123926477.1">
    <property type="nucleotide sequence ID" value="NZ_CP033896.1"/>
</dbReference>
<keyword evidence="2" id="KW-1133">Transmembrane helix</keyword>
<dbReference type="AlphaFoldDB" id="A0A3G6J936"/>
<feature type="compositionally biased region" description="Basic and acidic residues" evidence="1">
    <location>
        <begin position="1"/>
        <end position="14"/>
    </location>
</feature>